<evidence type="ECO:0000256" key="5">
    <source>
        <dbReference type="ARBA" id="ARBA00022475"/>
    </source>
</evidence>
<dbReference type="SMART" id="SM00962">
    <property type="entry name" value="SRP54"/>
    <property type="match status" value="1"/>
</dbReference>
<keyword evidence="6" id="KW-0547">Nucleotide-binding</keyword>
<name>D5STY9_PLAL2</name>
<sequence length="626" mass="67663">MNRDIRVYRAATLDDALEQAYRELGTEATILHTRQIEHRSWLPFGRTNSEVEITATSQPQPVVTKPGNTPPKPKSTATRPTPRPLDETLASPPPLLGVGPSAARSLEAELKKRTSGPLSHPSSPAVGSPRPGTSTHDVRSTGNGRGMGHQPEKPNTKVTPPIQGNSQPSATTGSVQNPPSHLETTTSPRRTPLPTRVTPPSNSPALTPAPRGLGRWQPRQNSEQSPVDPNPGETSPAARDQQQDQSSPAKDVRQSAPEPTVSTTHSSLASGVELPAEPVSLLPAYEPSGLTLPGARIEKPAVLTTADAVHDSQWWQIDQRLHETQKSLEQFKTSSMNRLHEGREVESTSWHHLVNQTGLPENIARKLLKKLACLATPKELTDPQASRLLLLSLIEQELNLSRPVQIAPGTPHVVALVGPTGVGKTTTLAKLAAQARLREHRKVGLITVDTFRIAAVEQLKTYAEIMELPMRVVSSPAEMRSAMDDYATMDLVLIDTSGRSPYDELKNQELKAILAEAHAHEIHLCISMASDPRSTTMIASKFITIGANQLILTKLDEIQDYGAVLATNLNSTLPLSYLTTGQEVPDHLERAAASRIARLILSAEPLRPSILATSSITTTNAYASPV</sequence>
<evidence type="ECO:0000256" key="6">
    <source>
        <dbReference type="ARBA" id="ARBA00022741"/>
    </source>
</evidence>
<dbReference type="SMART" id="SM00382">
    <property type="entry name" value="AAA"/>
    <property type="match status" value="1"/>
</dbReference>
<dbReference type="GO" id="GO:0005886">
    <property type="term" value="C:plasma membrane"/>
    <property type="evidence" value="ECO:0007669"/>
    <property type="project" value="UniProtKB-SubCell"/>
</dbReference>
<dbReference type="GO" id="GO:0005525">
    <property type="term" value="F:GTP binding"/>
    <property type="evidence" value="ECO:0007669"/>
    <property type="project" value="UniProtKB-UniRule"/>
</dbReference>
<evidence type="ECO:0000256" key="1">
    <source>
        <dbReference type="ARBA" id="ARBA00004413"/>
    </source>
</evidence>
<organism evidence="17 18">
    <name type="scientific">Planctopirus limnophila (strain ATCC 43296 / DSM 3776 / IFAM 1008 / Mu 290)</name>
    <name type="common">Planctomyces limnophilus</name>
    <dbReference type="NCBI Taxonomy" id="521674"/>
    <lineage>
        <taxon>Bacteria</taxon>
        <taxon>Pseudomonadati</taxon>
        <taxon>Planctomycetota</taxon>
        <taxon>Planctomycetia</taxon>
        <taxon>Planctomycetales</taxon>
        <taxon>Planctomycetaceae</taxon>
        <taxon>Planctopirus</taxon>
    </lineage>
</organism>
<proteinExistence type="inferred from homology"/>
<keyword evidence="10" id="KW-0472">Membrane</keyword>
<dbReference type="InterPro" id="IPR003593">
    <property type="entry name" value="AAA+_ATPase"/>
</dbReference>
<keyword evidence="18" id="KW-1185">Reference proteome</keyword>
<dbReference type="InterPro" id="IPR027417">
    <property type="entry name" value="P-loop_NTPase"/>
</dbReference>
<dbReference type="STRING" id="521674.Plim_1139"/>
<evidence type="ECO:0000256" key="12">
    <source>
        <dbReference type="ARBA" id="ARBA00025337"/>
    </source>
</evidence>
<dbReference type="GO" id="GO:0006614">
    <property type="term" value="P:SRP-dependent cotranslational protein targeting to membrane"/>
    <property type="evidence" value="ECO:0007669"/>
    <property type="project" value="UniProtKB-UniRule"/>
</dbReference>
<dbReference type="InterPro" id="IPR020006">
    <property type="entry name" value="FlhF"/>
</dbReference>
<keyword evidence="11" id="KW-1006">Bacterial flagellum protein export</keyword>
<dbReference type="GO" id="GO:0044781">
    <property type="term" value="P:bacterial-type flagellum organization"/>
    <property type="evidence" value="ECO:0007669"/>
    <property type="project" value="UniProtKB-UniRule"/>
</dbReference>
<dbReference type="Pfam" id="PF00448">
    <property type="entry name" value="SRP54"/>
    <property type="match status" value="1"/>
</dbReference>
<dbReference type="EMBL" id="CP001744">
    <property type="protein sequence ID" value="ADG66974.1"/>
    <property type="molecule type" value="Genomic_DNA"/>
</dbReference>
<evidence type="ECO:0000313" key="18">
    <source>
        <dbReference type="Proteomes" id="UP000002220"/>
    </source>
</evidence>
<evidence type="ECO:0000259" key="15">
    <source>
        <dbReference type="SMART" id="SM00382"/>
    </source>
</evidence>
<keyword evidence="9" id="KW-0342">GTP-binding</keyword>
<keyword evidence="5" id="KW-1003">Cell membrane</keyword>
<evidence type="ECO:0000256" key="10">
    <source>
        <dbReference type="ARBA" id="ARBA00023136"/>
    </source>
</evidence>
<protein>
    <recommendedName>
        <fullName evidence="3 13">Flagellar biosynthesis protein FlhF</fullName>
    </recommendedName>
</protein>
<comment type="similarity">
    <text evidence="2">Belongs to the GTP-binding SRP family.</text>
</comment>
<dbReference type="HOGENOM" id="CLU_009301_11_4_0"/>
<feature type="compositionally biased region" description="Polar residues" evidence="14">
    <location>
        <begin position="218"/>
        <end position="227"/>
    </location>
</feature>
<dbReference type="Proteomes" id="UP000002220">
    <property type="component" value="Chromosome"/>
</dbReference>
<dbReference type="InterPro" id="IPR047040">
    <property type="entry name" value="FlhF__GTPase_dom"/>
</dbReference>
<dbReference type="CDD" id="cd17873">
    <property type="entry name" value="FlhF"/>
    <property type="match status" value="1"/>
</dbReference>
<dbReference type="NCBIfam" id="TIGR03499">
    <property type="entry name" value="FlhF"/>
    <property type="match status" value="1"/>
</dbReference>
<keyword evidence="8" id="KW-0653">Protein transport</keyword>
<dbReference type="InterPro" id="IPR000897">
    <property type="entry name" value="SRP54_GTPase_dom"/>
</dbReference>
<dbReference type="GO" id="GO:0003924">
    <property type="term" value="F:GTPase activity"/>
    <property type="evidence" value="ECO:0007669"/>
    <property type="project" value="UniProtKB-UniRule"/>
</dbReference>
<evidence type="ECO:0000256" key="8">
    <source>
        <dbReference type="ARBA" id="ARBA00022927"/>
    </source>
</evidence>
<gene>
    <name evidence="17" type="ordered locus">Plim_1139</name>
</gene>
<evidence type="ECO:0000256" key="2">
    <source>
        <dbReference type="ARBA" id="ARBA00008531"/>
    </source>
</evidence>
<feature type="domain" description="AAA+ ATPase" evidence="15">
    <location>
        <begin position="410"/>
        <end position="565"/>
    </location>
</feature>
<dbReference type="PANTHER" id="PTHR43134">
    <property type="entry name" value="SIGNAL RECOGNITION PARTICLE RECEPTOR SUBUNIT ALPHA"/>
    <property type="match status" value="1"/>
</dbReference>
<evidence type="ECO:0000259" key="16">
    <source>
        <dbReference type="SMART" id="SM00962"/>
    </source>
</evidence>
<dbReference type="eggNOG" id="COG1419">
    <property type="taxonomic scope" value="Bacteria"/>
</dbReference>
<feature type="compositionally biased region" description="Low complexity" evidence="14">
    <location>
        <begin position="184"/>
        <end position="200"/>
    </location>
</feature>
<dbReference type="GO" id="GO:0015031">
    <property type="term" value="P:protein transport"/>
    <property type="evidence" value="ECO:0007669"/>
    <property type="project" value="UniProtKB-KW"/>
</dbReference>
<feature type="compositionally biased region" description="Polar residues" evidence="14">
    <location>
        <begin position="260"/>
        <end position="269"/>
    </location>
</feature>
<comment type="function">
    <text evidence="12">Necessary for flagellar biosynthesis. May be involved in translocation of the flagellum.</text>
</comment>
<dbReference type="Gene3D" id="3.40.50.300">
    <property type="entry name" value="P-loop containing nucleotide triphosphate hydrolases"/>
    <property type="match status" value="1"/>
</dbReference>
<dbReference type="KEGG" id="plm:Plim_1139"/>
<dbReference type="FunFam" id="3.40.50.300:FF:000695">
    <property type="entry name" value="Flagellar biosynthesis regulator FlhF"/>
    <property type="match status" value="1"/>
</dbReference>
<feature type="domain" description="SRP54-type proteins GTP-binding" evidence="16">
    <location>
        <begin position="411"/>
        <end position="602"/>
    </location>
</feature>
<dbReference type="SUPFAM" id="SSF52540">
    <property type="entry name" value="P-loop containing nucleoside triphosphate hydrolases"/>
    <property type="match status" value="1"/>
</dbReference>
<feature type="compositionally biased region" description="Polar residues" evidence="14">
    <location>
        <begin position="156"/>
        <end position="183"/>
    </location>
</feature>
<evidence type="ECO:0000256" key="13">
    <source>
        <dbReference type="NCBIfam" id="TIGR03499"/>
    </source>
</evidence>
<evidence type="ECO:0000256" key="4">
    <source>
        <dbReference type="ARBA" id="ARBA00022448"/>
    </source>
</evidence>
<evidence type="ECO:0000256" key="14">
    <source>
        <dbReference type="SAM" id="MobiDB-lite"/>
    </source>
</evidence>
<feature type="region of interest" description="Disordered" evidence="14">
    <location>
        <begin position="54"/>
        <end position="271"/>
    </location>
</feature>
<reference evidence="17 18" key="1">
    <citation type="journal article" date="2010" name="Stand. Genomic Sci.">
        <title>Complete genome sequence of Planctomyces limnophilus type strain (Mu 290).</title>
        <authorList>
            <person name="Labutti K."/>
            <person name="Sikorski J."/>
            <person name="Schneider S."/>
            <person name="Nolan M."/>
            <person name="Lucas S."/>
            <person name="Glavina Del Rio T."/>
            <person name="Tice H."/>
            <person name="Cheng J.F."/>
            <person name="Goodwin L."/>
            <person name="Pitluck S."/>
            <person name="Liolios K."/>
            <person name="Ivanova N."/>
            <person name="Mavromatis K."/>
            <person name="Mikhailova N."/>
            <person name="Pati A."/>
            <person name="Chen A."/>
            <person name="Palaniappan K."/>
            <person name="Land M."/>
            <person name="Hauser L."/>
            <person name="Chang Y.J."/>
            <person name="Jeffries C.D."/>
            <person name="Tindall B.J."/>
            <person name="Rohde M."/>
            <person name="Goker M."/>
            <person name="Woyke T."/>
            <person name="Bristow J."/>
            <person name="Eisen J.A."/>
            <person name="Markowitz V."/>
            <person name="Hugenholtz P."/>
            <person name="Kyrpides N.C."/>
            <person name="Klenk H.P."/>
            <person name="Lapidus A."/>
        </authorList>
    </citation>
    <scope>NUCLEOTIDE SEQUENCE [LARGE SCALE GENOMIC DNA]</scope>
    <source>
        <strain evidence="18">ATCC 43296 / DSM 3776 / IFAM 1008 / 290</strain>
    </source>
</reference>
<keyword evidence="4" id="KW-0813">Transport</keyword>
<dbReference type="OrthoDB" id="9778554at2"/>
<comment type="subcellular location">
    <subcellularLocation>
        <location evidence="1">Cell membrane</location>
        <topology evidence="1">Peripheral membrane protein</topology>
        <orientation evidence="1">Cytoplasmic side</orientation>
    </subcellularLocation>
</comment>
<evidence type="ECO:0000256" key="3">
    <source>
        <dbReference type="ARBA" id="ARBA00014919"/>
    </source>
</evidence>
<evidence type="ECO:0000313" key="17">
    <source>
        <dbReference type="EMBL" id="ADG66974.1"/>
    </source>
</evidence>
<accession>D5STY9</accession>
<evidence type="ECO:0000256" key="11">
    <source>
        <dbReference type="ARBA" id="ARBA00023225"/>
    </source>
</evidence>
<dbReference type="RefSeq" id="WP_013109405.1">
    <property type="nucleotide sequence ID" value="NC_014148.1"/>
</dbReference>
<dbReference type="GO" id="GO:0005047">
    <property type="term" value="F:signal recognition particle binding"/>
    <property type="evidence" value="ECO:0007669"/>
    <property type="project" value="TreeGrafter"/>
</dbReference>
<dbReference type="PANTHER" id="PTHR43134:SF3">
    <property type="entry name" value="FLAGELLAR BIOSYNTHESIS PROTEIN FLHF"/>
    <property type="match status" value="1"/>
</dbReference>
<evidence type="ECO:0000256" key="7">
    <source>
        <dbReference type="ARBA" id="ARBA00022795"/>
    </source>
</evidence>
<dbReference type="Gene3D" id="1.20.120.1380">
    <property type="entry name" value="Flagellar FlhF biosynthesis protein, N domain"/>
    <property type="match status" value="1"/>
</dbReference>
<keyword evidence="7" id="KW-1005">Bacterial flagellum biogenesis</keyword>
<evidence type="ECO:0000256" key="9">
    <source>
        <dbReference type="ARBA" id="ARBA00023134"/>
    </source>
</evidence>
<dbReference type="AlphaFoldDB" id="D5STY9"/>